<comment type="subunit">
    <text evidence="4">Part of the 50S ribosomal subunit. Contacts protein L32.</text>
</comment>
<dbReference type="EMBL" id="PGYQ01000019">
    <property type="protein sequence ID" value="PKL72053.1"/>
    <property type="molecule type" value="Genomic_DNA"/>
</dbReference>
<evidence type="ECO:0000313" key="7">
    <source>
        <dbReference type="Proteomes" id="UP000233414"/>
    </source>
</evidence>
<reference evidence="6 7" key="1">
    <citation type="journal article" date="2017" name="ISME J.">
        <title>Potential for microbial H2 and metal transformations associated with novel bacteria and archaea in deep terrestrial subsurface sediments.</title>
        <authorList>
            <person name="Hernsdorf A.W."/>
            <person name="Amano Y."/>
            <person name="Miyakawa K."/>
            <person name="Ise K."/>
            <person name="Suzuki Y."/>
            <person name="Anantharaman K."/>
            <person name="Probst A."/>
            <person name="Burstein D."/>
            <person name="Thomas B.C."/>
            <person name="Banfield J.F."/>
        </authorList>
    </citation>
    <scope>NUCLEOTIDE SEQUENCE [LARGE SCALE GENOMIC DNA]</scope>
    <source>
        <strain evidence="6">HGW-Kuenenbacteria-1</strain>
    </source>
</reference>
<dbReference type="Gene3D" id="3.90.1030.10">
    <property type="entry name" value="Ribosomal protein L17"/>
    <property type="match status" value="1"/>
</dbReference>
<dbReference type="InterPro" id="IPR047859">
    <property type="entry name" value="Ribosomal_bL17_CS"/>
</dbReference>
<keyword evidence="2 4" id="KW-0689">Ribosomal protein</keyword>
<dbReference type="InterPro" id="IPR000456">
    <property type="entry name" value="Ribosomal_bL17"/>
</dbReference>
<protein>
    <recommendedName>
        <fullName evidence="4">Large ribosomal subunit protein bL17</fullName>
    </recommendedName>
</protein>
<keyword evidence="3 4" id="KW-0687">Ribonucleoprotein</keyword>
<name>A0A2N1UMR4_9BACT</name>
<proteinExistence type="inferred from homology"/>
<evidence type="ECO:0000256" key="2">
    <source>
        <dbReference type="ARBA" id="ARBA00022980"/>
    </source>
</evidence>
<dbReference type="PANTHER" id="PTHR14413:SF16">
    <property type="entry name" value="LARGE RIBOSOMAL SUBUNIT PROTEIN BL17M"/>
    <property type="match status" value="1"/>
</dbReference>
<dbReference type="AlphaFoldDB" id="A0A2N1UMR4"/>
<dbReference type="NCBIfam" id="TIGR00059">
    <property type="entry name" value="L17"/>
    <property type="match status" value="1"/>
</dbReference>
<dbReference type="GO" id="GO:0022625">
    <property type="term" value="C:cytosolic large ribosomal subunit"/>
    <property type="evidence" value="ECO:0007669"/>
    <property type="project" value="TreeGrafter"/>
</dbReference>
<comment type="caution">
    <text evidence="6">The sequence shown here is derived from an EMBL/GenBank/DDBJ whole genome shotgun (WGS) entry which is preliminary data.</text>
</comment>
<dbReference type="HAMAP" id="MF_01368">
    <property type="entry name" value="Ribosomal_bL17"/>
    <property type="match status" value="1"/>
</dbReference>
<evidence type="ECO:0000256" key="1">
    <source>
        <dbReference type="ARBA" id="ARBA00008777"/>
    </source>
</evidence>
<sequence>MRHRKKGKILSRKTGPRIALFKNLAASLVIYEKIKTTEAKAKVLRGVVEKIITKGKINNLTTYRSLLAYLPERTTAKKVLEVLSPKYKERNGGYTQTIKLGRRRGDGAEMVLIKFV</sequence>
<dbReference type="SUPFAM" id="SSF64263">
    <property type="entry name" value="Prokaryotic ribosomal protein L17"/>
    <property type="match status" value="1"/>
</dbReference>
<evidence type="ECO:0000256" key="3">
    <source>
        <dbReference type="ARBA" id="ARBA00023274"/>
    </source>
</evidence>
<gene>
    <name evidence="4" type="primary">rplQ</name>
    <name evidence="6" type="ORF">CVV26_03180</name>
</gene>
<evidence type="ECO:0000313" key="6">
    <source>
        <dbReference type="EMBL" id="PKL72053.1"/>
    </source>
</evidence>
<dbReference type="GO" id="GO:0003735">
    <property type="term" value="F:structural constituent of ribosome"/>
    <property type="evidence" value="ECO:0007669"/>
    <property type="project" value="InterPro"/>
</dbReference>
<evidence type="ECO:0000256" key="5">
    <source>
        <dbReference type="RuleBase" id="RU000660"/>
    </source>
</evidence>
<evidence type="ECO:0000256" key="4">
    <source>
        <dbReference type="HAMAP-Rule" id="MF_01368"/>
    </source>
</evidence>
<dbReference type="Pfam" id="PF01196">
    <property type="entry name" value="Ribosomal_L17"/>
    <property type="match status" value="1"/>
</dbReference>
<dbReference type="GO" id="GO:0006412">
    <property type="term" value="P:translation"/>
    <property type="evidence" value="ECO:0007669"/>
    <property type="project" value="UniProtKB-UniRule"/>
</dbReference>
<accession>A0A2N1UMR4</accession>
<comment type="similarity">
    <text evidence="1 4 5">Belongs to the bacterial ribosomal protein bL17 family.</text>
</comment>
<dbReference type="PANTHER" id="PTHR14413">
    <property type="entry name" value="RIBOSOMAL PROTEIN L17"/>
    <property type="match status" value="1"/>
</dbReference>
<dbReference type="PROSITE" id="PS01167">
    <property type="entry name" value="RIBOSOMAL_L17"/>
    <property type="match status" value="1"/>
</dbReference>
<dbReference type="InterPro" id="IPR036373">
    <property type="entry name" value="Ribosomal_bL17_sf"/>
</dbReference>
<dbReference type="Proteomes" id="UP000233414">
    <property type="component" value="Unassembled WGS sequence"/>
</dbReference>
<organism evidence="6 7">
    <name type="scientific">Candidatus Kuenenbacteria bacterium HGW-Kuenenbacteria-1</name>
    <dbReference type="NCBI Taxonomy" id="2013812"/>
    <lineage>
        <taxon>Bacteria</taxon>
        <taxon>Candidatus Kueneniibacteriota</taxon>
    </lineage>
</organism>